<proteinExistence type="predicted"/>
<name>A0ABR2H1G8_9EUKA</name>
<feature type="region of interest" description="Disordered" evidence="1">
    <location>
        <begin position="1761"/>
        <end position="1815"/>
    </location>
</feature>
<gene>
    <name evidence="2" type="ORF">M9Y10_031451</name>
</gene>
<evidence type="ECO:0000313" key="3">
    <source>
        <dbReference type="Proteomes" id="UP001470230"/>
    </source>
</evidence>
<evidence type="ECO:0000256" key="1">
    <source>
        <dbReference type="SAM" id="MobiDB-lite"/>
    </source>
</evidence>
<evidence type="ECO:0000313" key="2">
    <source>
        <dbReference type="EMBL" id="KAK8839746.1"/>
    </source>
</evidence>
<reference evidence="2 3" key="1">
    <citation type="submission" date="2024-04" db="EMBL/GenBank/DDBJ databases">
        <title>Tritrichomonas musculus Genome.</title>
        <authorList>
            <person name="Alves-Ferreira E."/>
            <person name="Grigg M."/>
            <person name="Lorenzi H."/>
            <person name="Galac M."/>
        </authorList>
    </citation>
    <scope>NUCLEOTIDE SEQUENCE [LARGE SCALE GENOMIC DNA]</scope>
    <source>
        <strain evidence="2 3">EAF2021</strain>
    </source>
</reference>
<feature type="compositionally biased region" description="Acidic residues" evidence="1">
    <location>
        <begin position="1761"/>
        <end position="1786"/>
    </location>
</feature>
<sequence>MEKGQEIYIKAKNSDYLHEIVQKKDWKALIELASARDAFSDLILIFFRTDESKAVLKDMTEEQILTLIDTAPVSVSNSILDRMESFCDTDSKFTNIAVKLMKGVYTHGGDLNLSGIVKCLPLNILRVILDSRIPRTEFHFGSSYQEFFMHITSTLSPESKKNYSYKSLKERDCTNGVFTFIQEEYGNFPLGRREVYKELIKALRESFSYVESNNNLDYKLPFIRDIIINPFLRLINRGLQDSVLDYKNDKEMIELLQGVFNDYYHSKYFYSCAHEPILNDSGNRGILVQSNILEDSKVISPNYYYKVFKSAVESNKDNFIDKITRVFFRNCRKMLYIRELKDGIYDKLFNATIEMTVRELIESKRSDNFNYCCTLLSYKQMQTFRDSYMPTYEECLNFVKTVISKLFEKAKTLNVDVTAYPEICCYLLNNLNGNEIQLPVPRNPDIDVTFSIQRLCRNTHTVLDLLDDEMRNNLVLGVIRHPTDNTKFSHIITSNNPTTLVNFICCLKSVQDIRLILPESKRNTVDKYGFRDGRTVSNPKENVKMNLVEIFLQTLRFWENNDKSLFKDGYVSYYQFVRKILAESIVTKDAELKKLAIGVYYRFCELVSLMKNAKYVNIRIKVSSVTFLTPIAVIVGSEVDKSFVENFVTKFIQPFNAQAYQSILSEVISKSHLQMNYYDDEEEIDSDVDQLFKGIRIDEQMAKATRLLLDCIKQNPVKNFSIYYNGGTIEDFFTSKKRIIFNIKKKFDSFNPKILDVCNPLKTEYPLNMSYNAPRMVHVSLKEPEYKISDLVFLELCRFIADESKDYSPKMFKSNLTKTLIRIQTLIKDMSKGRYSNFKETLYLDPPTSDTNRTTYNNQASTLIVVLYSKPFFDFLNELHHHENSIYNDESYEIVKNAFIAQFLNEEDYLQQKNKPPPKFNGFDISLAFTRHRNAENIFNKKQYIENIKDFKLRSYQNANNLNQNLLRTIERTYNNTKLLDDHPYDDVFKVDETMHRSRELNESQRPVYYRKNIHKCFTTVIDALNKCKAELFANEFDSIEKLYNFFEIHECGSSSKSYTMLTELLDYLIADFVSTKTNLSKMYKNRLASYNDVYRFMTTIAQLTTPNIGPLKNLEQICGLNERTIAQKIPSRNTELFEYFFRNGNIDQILLCMNSQLFTQNAITFFKYLLNETGLIRAKEIINTLINEVSNNGKQILDDFHVSLASCSIHPRFVGFPAPQANLDYLKKITNRSIYAKRSACANAVYYAIMSHTASEKIQLKDIMEIIESAHKKSPDEITAFFCLLISREASLRKMRSLPALNDLMIEEALPNHYIINQGFNLNIPKEIGELYYNCIEKVILSGLKSKKSHIYELTVTVLNEINVGPEIHQIISPFIEKGLNEIEPSDDNEAFLTYATSFTMKNPEFKGCFDSYCEALQKIKKHSFAILKANSHLNKDSPYPEPFKKLENSYSTIINTIEKPFVEFKEENEMVPGSQFCRKLLPVLKKNRPAVARDVFLRLESYASIFGDPLIEEMVHLYKQDKKEEALSKFIVIATHHEELVLNLPGSVPQIYHHLNSSFTTKHSIELSKNLADSQGKLPISMQRAYQLADLFSHDVLSHIPNEKDVDNEEELVEILSNLGIFCKQQTIIVNERARYYDSAPPVVESPALMMNCMMDTCAGPAAPPPMQAPQRMLFASKAAARPMDAPMAAPMDAPMMAPEPEPEPELETRTAGFGAARMRPMMKMAARPAAFANSAPQEDKMEIVECECECDADGAICDEEPEEVENNVDEDAGDGEAGGDEGDGAATEGSAENEGENELNQDQINDAFDLFF</sequence>
<comment type="caution">
    <text evidence="2">The sequence shown here is derived from an EMBL/GenBank/DDBJ whole genome shotgun (WGS) entry which is preliminary data.</text>
</comment>
<dbReference type="Proteomes" id="UP001470230">
    <property type="component" value="Unassembled WGS sequence"/>
</dbReference>
<protein>
    <recommendedName>
        <fullName evidence="4">HECT domain-containing protein</fullName>
    </recommendedName>
</protein>
<evidence type="ECO:0008006" key="4">
    <source>
        <dbReference type="Google" id="ProtNLM"/>
    </source>
</evidence>
<organism evidence="2 3">
    <name type="scientific">Tritrichomonas musculus</name>
    <dbReference type="NCBI Taxonomy" id="1915356"/>
    <lineage>
        <taxon>Eukaryota</taxon>
        <taxon>Metamonada</taxon>
        <taxon>Parabasalia</taxon>
        <taxon>Tritrichomonadida</taxon>
        <taxon>Tritrichomonadidae</taxon>
        <taxon>Tritrichomonas</taxon>
    </lineage>
</organism>
<keyword evidence="3" id="KW-1185">Reference proteome</keyword>
<accession>A0ABR2H1G8</accession>
<dbReference type="EMBL" id="JAPFFF010000050">
    <property type="protein sequence ID" value="KAK8839746.1"/>
    <property type="molecule type" value="Genomic_DNA"/>
</dbReference>